<dbReference type="OrthoDB" id="10021285at2"/>
<dbReference type="RefSeq" id="WP_143892779.1">
    <property type="nucleotide sequence ID" value="NZ_CP041666.1"/>
</dbReference>
<organism evidence="2 3">
    <name type="scientific">Radiobacillus deserti</name>
    <dbReference type="NCBI Taxonomy" id="2594883"/>
    <lineage>
        <taxon>Bacteria</taxon>
        <taxon>Bacillati</taxon>
        <taxon>Bacillota</taxon>
        <taxon>Bacilli</taxon>
        <taxon>Bacillales</taxon>
        <taxon>Bacillaceae</taxon>
        <taxon>Radiobacillus</taxon>
    </lineage>
</organism>
<keyword evidence="3" id="KW-1185">Reference proteome</keyword>
<dbReference type="KEGG" id="aqt:FN924_06375"/>
<proteinExistence type="predicted"/>
<dbReference type="EMBL" id="CP041666">
    <property type="protein sequence ID" value="QDP39822.1"/>
    <property type="molecule type" value="Genomic_DNA"/>
</dbReference>
<evidence type="ECO:0000256" key="1">
    <source>
        <dbReference type="SAM" id="Phobius"/>
    </source>
</evidence>
<feature type="transmembrane region" description="Helical" evidence="1">
    <location>
        <begin position="313"/>
        <end position="335"/>
    </location>
</feature>
<feature type="transmembrane region" description="Helical" evidence="1">
    <location>
        <begin position="105"/>
        <end position="125"/>
    </location>
</feature>
<feature type="transmembrane region" description="Helical" evidence="1">
    <location>
        <begin position="282"/>
        <end position="301"/>
    </location>
</feature>
<sequence>MKMILAYLGVKVKDYVNHSTSYNTRKFFLYILFWFLLTTIGAISIYFIFHAYSVVMLFLSCISFMLLDTYKSLIRLLDSGDRKLLDILGYSKNQYAMAKELSRKIFILFFSIWTNLILAICYFIFENILFGLIYMMLTFISFYLSLVLRIKIIELYLYKIRFLTRRFLFLSNIDFLVPILTGLILYVYFKNMYRELSLTLFDFTILMFFSSLFFFFIIGFIIHRILRKCKKRFLATGVYEFFSLSFSAQDSKEKHRSSKLYPRLLQQEWLIFRKNLPVNIHLLFLINITPLIIFYSILFYLNNNPELLSKYLAILFLLYSPFIFFLQTTLSFSSIDLDGETMIHFGYIKKFIKWKVLFRTLTSLLLNNLFGAILSCSIILFLDVSVRFHITFIIALFTFALVVSPAGPLSTALFPNYKWEQITDIPTTYASIINNIVISSIGLINAAFVWAALYTSPTFILWMVIFNCTVCFFLIMYAGYFTKKRLFYSKASKSKLFME</sequence>
<feature type="transmembrane region" description="Helical" evidence="1">
    <location>
        <begin position="432"/>
        <end position="453"/>
    </location>
</feature>
<evidence type="ECO:0000313" key="2">
    <source>
        <dbReference type="EMBL" id="QDP39822.1"/>
    </source>
</evidence>
<evidence type="ECO:0000313" key="3">
    <source>
        <dbReference type="Proteomes" id="UP000315215"/>
    </source>
</evidence>
<feature type="transmembrane region" description="Helical" evidence="1">
    <location>
        <begin position="356"/>
        <end position="382"/>
    </location>
</feature>
<feature type="transmembrane region" description="Helical" evidence="1">
    <location>
        <begin position="169"/>
        <end position="189"/>
    </location>
</feature>
<feature type="transmembrane region" description="Helical" evidence="1">
    <location>
        <begin position="459"/>
        <end position="480"/>
    </location>
</feature>
<gene>
    <name evidence="2" type="ORF">FN924_06375</name>
</gene>
<feature type="transmembrane region" description="Helical" evidence="1">
    <location>
        <begin position="27"/>
        <end position="49"/>
    </location>
</feature>
<name>A0A516KEI8_9BACI</name>
<dbReference type="Proteomes" id="UP000315215">
    <property type="component" value="Chromosome"/>
</dbReference>
<keyword evidence="1" id="KW-0812">Transmembrane</keyword>
<accession>A0A516KEI8</accession>
<keyword evidence="1" id="KW-0472">Membrane</keyword>
<feature type="transmembrane region" description="Helical" evidence="1">
    <location>
        <begin position="201"/>
        <end position="222"/>
    </location>
</feature>
<feature type="transmembrane region" description="Helical" evidence="1">
    <location>
        <begin position="55"/>
        <end position="74"/>
    </location>
</feature>
<dbReference type="AlphaFoldDB" id="A0A516KEI8"/>
<reference evidence="2 3" key="1">
    <citation type="submission" date="2019-07" db="EMBL/GenBank/DDBJ databases">
        <authorList>
            <person name="Li J."/>
        </authorList>
    </citation>
    <scope>NUCLEOTIDE SEQUENCE [LARGE SCALE GENOMIC DNA]</scope>
    <source>
        <strain evidence="2 3">TKL69</strain>
    </source>
</reference>
<feature type="transmembrane region" description="Helical" evidence="1">
    <location>
        <begin position="388"/>
        <end position="411"/>
    </location>
</feature>
<feature type="transmembrane region" description="Helical" evidence="1">
    <location>
        <begin position="131"/>
        <end position="148"/>
    </location>
</feature>
<protein>
    <submittedName>
        <fullName evidence="2">Uncharacterized protein</fullName>
    </submittedName>
</protein>
<keyword evidence="1" id="KW-1133">Transmembrane helix</keyword>